<reference evidence="2" key="1">
    <citation type="submission" date="2020-07" db="EMBL/GenBank/DDBJ databases">
        <authorList>
            <person name="Nazaruddin N."/>
        </authorList>
    </citation>
    <scope>NUCLEOTIDE SEQUENCE</scope>
</reference>
<keyword evidence="1" id="KW-1133">Transmembrane helix</keyword>
<feature type="non-terminal residue" evidence="2">
    <location>
        <position position="174"/>
    </location>
</feature>
<comment type="caution">
    <text evidence="2">The sequence shown here is derived from an EMBL/GenBank/DDBJ whole genome shotgun (WGS) entry which is preliminary data.</text>
</comment>
<dbReference type="Pfam" id="PF05821">
    <property type="entry name" value="NDUF_B8"/>
    <property type="match status" value="1"/>
</dbReference>
<keyword evidence="3" id="KW-1185">Reference proteome</keyword>
<sequence>MAALRNCRNLSKILSVKNESFINFTRTTTYKYEELVPENTHEFFRNDFLPSQIKYLPGLYPKTKEEWNAAAAYYGLHPDEYKPFDPVKNYIGDYPDLPIISYEAKDPYYPWDHPATRTNYGEALPLNFQDLLGDRLEYGVRQRIGHLKATIICWSVAGVFLIICWLSPDTNQSL</sequence>
<dbReference type="PANTHER" id="PTHR12840">
    <property type="entry name" value="NADH-UBIQUINONE OXIDOREDUCTASE ASHI SUBUNIT"/>
    <property type="match status" value="1"/>
</dbReference>
<protein>
    <recommendedName>
        <fullName evidence="4">NADH dehydrogenase [ubiquinone] 1 beta subcomplex subunit 8, mitochondrial</fullName>
    </recommendedName>
</protein>
<dbReference type="OrthoDB" id="2014058at2759"/>
<feature type="transmembrane region" description="Helical" evidence="1">
    <location>
        <begin position="151"/>
        <end position="168"/>
    </location>
</feature>
<evidence type="ECO:0000256" key="1">
    <source>
        <dbReference type="SAM" id="Phobius"/>
    </source>
</evidence>
<evidence type="ECO:0000313" key="3">
    <source>
        <dbReference type="Proteomes" id="UP000752696"/>
    </source>
</evidence>
<name>A0A6V7HF74_9HYME</name>
<accession>A0A6V7HF74</accession>
<dbReference type="InterPro" id="IPR008699">
    <property type="entry name" value="NDUFB8"/>
</dbReference>
<dbReference type="Proteomes" id="UP000752696">
    <property type="component" value="Unassembled WGS sequence"/>
</dbReference>
<dbReference type="AlphaFoldDB" id="A0A6V7HF74"/>
<gene>
    <name evidence="2" type="ORF">MHI_LOCUS849035</name>
</gene>
<keyword evidence="1" id="KW-0812">Transmembrane</keyword>
<evidence type="ECO:0008006" key="4">
    <source>
        <dbReference type="Google" id="ProtNLM"/>
    </source>
</evidence>
<keyword evidence="1" id="KW-0472">Membrane</keyword>
<dbReference type="PANTHER" id="PTHR12840:SF1">
    <property type="entry name" value="NADH DEHYDROGENASE [UBIQUINONE] 1 BETA SUBCOMPLEX SUBUNIT 8, MITOCHONDRIAL"/>
    <property type="match status" value="1"/>
</dbReference>
<dbReference type="GO" id="GO:0005739">
    <property type="term" value="C:mitochondrion"/>
    <property type="evidence" value="ECO:0007669"/>
    <property type="project" value="InterPro"/>
</dbReference>
<proteinExistence type="predicted"/>
<evidence type="ECO:0000313" key="2">
    <source>
        <dbReference type="EMBL" id="CAD1479281.1"/>
    </source>
</evidence>
<dbReference type="EMBL" id="CAJDYZ010011279">
    <property type="protein sequence ID" value="CAD1479281.1"/>
    <property type="molecule type" value="Genomic_DNA"/>
</dbReference>
<organism evidence="2 3">
    <name type="scientific">Heterotrigona itama</name>
    <dbReference type="NCBI Taxonomy" id="395501"/>
    <lineage>
        <taxon>Eukaryota</taxon>
        <taxon>Metazoa</taxon>
        <taxon>Ecdysozoa</taxon>
        <taxon>Arthropoda</taxon>
        <taxon>Hexapoda</taxon>
        <taxon>Insecta</taxon>
        <taxon>Pterygota</taxon>
        <taxon>Neoptera</taxon>
        <taxon>Endopterygota</taxon>
        <taxon>Hymenoptera</taxon>
        <taxon>Apocrita</taxon>
        <taxon>Aculeata</taxon>
        <taxon>Apoidea</taxon>
        <taxon>Anthophila</taxon>
        <taxon>Apidae</taxon>
        <taxon>Heterotrigona</taxon>
    </lineage>
</organism>